<evidence type="ECO:0000313" key="3">
    <source>
        <dbReference type="EMBL" id="MET3613351.1"/>
    </source>
</evidence>
<dbReference type="Gene3D" id="1.10.260.40">
    <property type="entry name" value="lambda repressor-like DNA-binding domains"/>
    <property type="match status" value="1"/>
</dbReference>
<dbReference type="PANTHER" id="PTHR46797:SF1">
    <property type="entry name" value="METHYLPHOSPHONATE SYNTHASE"/>
    <property type="match status" value="1"/>
</dbReference>
<accession>A0ABV2IY58</accession>
<dbReference type="CDD" id="cd00093">
    <property type="entry name" value="HTH_XRE"/>
    <property type="match status" value="1"/>
</dbReference>
<dbReference type="InterPro" id="IPR001387">
    <property type="entry name" value="Cro/C1-type_HTH"/>
</dbReference>
<protein>
    <submittedName>
        <fullName evidence="3">DNA-binding XRE family transcriptional regulator</fullName>
    </submittedName>
</protein>
<keyword evidence="1 3" id="KW-0238">DNA-binding</keyword>
<evidence type="ECO:0000259" key="2">
    <source>
        <dbReference type="PROSITE" id="PS50943"/>
    </source>
</evidence>
<dbReference type="GO" id="GO:0003677">
    <property type="term" value="F:DNA binding"/>
    <property type="evidence" value="ECO:0007669"/>
    <property type="project" value="UniProtKB-KW"/>
</dbReference>
<proteinExistence type="predicted"/>
<sequence length="116" mass="12760">MGDIQKITLDGKNYVLLSEDDFEDMIDGLKAQAVLARVQAGEETWPWEIVEARANGENSVRTFRKYRGLTMTELASAAGISQPHLSDIENGKKTGSVDVLKRIAVALKVDLDDLVV</sequence>
<dbReference type="RefSeq" id="WP_354555828.1">
    <property type="nucleotide sequence ID" value="NZ_JBEPMB010000001.1"/>
</dbReference>
<dbReference type="SMART" id="SM00530">
    <property type="entry name" value="HTH_XRE"/>
    <property type="match status" value="1"/>
</dbReference>
<dbReference type="InterPro" id="IPR050807">
    <property type="entry name" value="TransReg_Diox_bact_type"/>
</dbReference>
<dbReference type="EMBL" id="JBEPMB010000001">
    <property type="protein sequence ID" value="MET3613351.1"/>
    <property type="molecule type" value="Genomic_DNA"/>
</dbReference>
<organism evidence="3 4">
    <name type="scientific">Rhizobium aquaticum</name>
    <dbReference type="NCBI Taxonomy" id="1549636"/>
    <lineage>
        <taxon>Bacteria</taxon>
        <taxon>Pseudomonadati</taxon>
        <taxon>Pseudomonadota</taxon>
        <taxon>Alphaproteobacteria</taxon>
        <taxon>Hyphomicrobiales</taxon>
        <taxon>Rhizobiaceae</taxon>
        <taxon>Rhizobium/Agrobacterium group</taxon>
        <taxon>Rhizobium</taxon>
    </lineage>
</organism>
<dbReference type="SUPFAM" id="SSF47413">
    <property type="entry name" value="lambda repressor-like DNA-binding domains"/>
    <property type="match status" value="1"/>
</dbReference>
<comment type="caution">
    <text evidence="3">The sequence shown here is derived from an EMBL/GenBank/DDBJ whole genome shotgun (WGS) entry which is preliminary data.</text>
</comment>
<feature type="domain" description="HTH cro/C1-type" evidence="2">
    <location>
        <begin position="60"/>
        <end position="114"/>
    </location>
</feature>
<evidence type="ECO:0000313" key="4">
    <source>
        <dbReference type="Proteomes" id="UP001549047"/>
    </source>
</evidence>
<name>A0ABV2IY58_9HYPH</name>
<dbReference type="PANTHER" id="PTHR46797">
    <property type="entry name" value="HTH-TYPE TRANSCRIPTIONAL REGULATOR"/>
    <property type="match status" value="1"/>
</dbReference>
<dbReference type="Pfam" id="PF01381">
    <property type="entry name" value="HTH_3"/>
    <property type="match status" value="1"/>
</dbReference>
<reference evidence="3 4" key="1">
    <citation type="submission" date="2024-06" db="EMBL/GenBank/DDBJ databases">
        <title>Genomic Encyclopedia of Type Strains, Phase IV (KMG-IV): sequencing the most valuable type-strain genomes for metagenomic binning, comparative biology and taxonomic classification.</title>
        <authorList>
            <person name="Goeker M."/>
        </authorList>
    </citation>
    <scope>NUCLEOTIDE SEQUENCE [LARGE SCALE GENOMIC DNA]</scope>
    <source>
        <strain evidence="3 4">DSM 29780</strain>
    </source>
</reference>
<dbReference type="PROSITE" id="PS50943">
    <property type="entry name" value="HTH_CROC1"/>
    <property type="match status" value="1"/>
</dbReference>
<evidence type="ECO:0000256" key="1">
    <source>
        <dbReference type="ARBA" id="ARBA00023125"/>
    </source>
</evidence>
<keyword evidence="4" id="KW-1185">Reference proteome</keyword>
<dbReference type="InterPro" id="IPR010982">
    <property type="entry name" value="Lambda_DNA-bd_dom_sf"/>
</dbReference>
<gene>
    <name evidence="3" type="ORF">ABID16_001656</name>
</gene>
<dbReference type="Proteomes" id="UP001549047">
    <property type="component" value="Unassembled WGS sequence"/>
</dbReference>